<dbReference type="PANTHER" id="PTHR45856:SF11">
    <property type="entry name" value="FUNGAL LIPASE-LIKE DOMAIN-CONTAINING PROTEIN"/>
    <property type="match status" value="1"/>
</dbReference>
<proteinExistence type="predicted"/>
<evidence type="ECO:0000313" key="3">
    <source>
        <dbReference type="Proteomes" id="UP001054902"/>
    </source>
</evidence>
<gene>
    <name evidence="2" type="ORF">CTEN210_01850</name>
</gene>
<dbReference type="PANTHER" id="PTHR45856">
    <property type="entry name" value="ALPHA/BETA-HYDROLASES SUPERFAMILY PROTEIN"/>
    <property type="match status" value="1"/>
</dbReference>
<reference evidence="2 3" key="1">
    <citation type="journal article" date="2021" name="Sci. Rep.">
        <title>The genome of the diatom Chaetoceros tenuissimus carries an ancient integrated fragment of an extant virus.</title>
        <authorList>
            <person name="Hongo Y."/>
            <person name="Kimura K."/>
            <person name="Takaki Y."/>
            <person name="Yoshida Y."/>
            <person name="Baba S."/>
            <person name="Kobayashi G."/>
            <person name="Nagasaki K."/>
            <person name="Hano T."/>
            <person name="Tomaru Y."/>
        </authorList>
    </citation>
    <scope>NUCLEOTIDE SEQUENCE [LARGE SCALE GENOMIC DNA]</scope>
    <source>
        <strain evidence="2 3">NIES-3715</strain>
    </source>
</reference>
<dbReference type="Proteomes" id="UP001054902">
    <property type="component" value="Unassembled WGS sequence"/>
</dbReference>
<protein>
    <recommendedName>
        <fullName evidence="1">Fungal lipase-type domain-containing protein</fullName>
    </recommendedName>
</protein>
<comment type="caution">
    <text evidence="2">The sequence shown here is derived from an EMBL/GenBank/DDBJ whole genome shotgun (WGS) entry which is preliminary data.</text>
</comment>
<dbReference type="InterPro" id="IPR002921">
    <property type="entry name" value="Fungal_lipase-type"/>
</dbReference>
<dbReference type="Pfam" id="PF01764">
    <property type="entry name" value="Lipase_3"/>
    <property type="match status" value="1"/>
</dbReference>
<dbReference type="InterPro" id="IPR051218">
    <property type="entry name" value="Sec_MonoDiacylglyc_Lipase"/>
</dbReference>
<dbReference type="SUPFAM" id="SSF53474">
    <property type="entry name" value="alpha/beta-Hydrolases"/>
    <property type="match status" value="1"/>
</dbReference>
<keyword evidence="3" id="KW-1185">Reference proteome</keyword>
<sequence length="413" mass="47553">MTDQRKYSPYDDDYVWPKTLYDEMRDMASIAFMIYNFGYIINCARENKETFKGIDTSFTDSKRKSITKSNVDDNNLGRSFTPSEVKKLVENNINLLQVGVGKKDFTGKALDGFYSALDKQDARARESGLERPLTLEEFDDLQQATECVYGISKDDINKRITVVFRGTNDLGKKDLETDVSIFQKEVPIPEVLREAVKGKELQWHTGFYDYLFNKTADESDDDSKTKYDQILEDLKSILAKYPGYKVYVKGHSLGAALSNITAFYFALEPDLPKPISNINFASPRVGGKDVFQAVHFLECSKKLRMIRVVNENDLITAMPATFYYHFGFQVDLYKKHWYNRKVPKPDFTYFNPNDSKWEKFKKSRTNSVLSKINLGYDHGSYISRIQKAEPYLQNTSLNDLYIEANIFEDNAAA</sequence>
<evidence type="ECO:0000313" key="2">
    <source>
        <dbReference type="EMBL" id="GFH45376.1"/>
    </source>
</evidence>
<dbReference type="CDD" id="cd00519">
    <property type="entry name" value="Lipase_3"/>
    <property type="match status" value="1"/>
</dbReference>
<dbReference type="InterPro" id="IPR029058">
    <property type="entry name" value="AB_hydrolase_fold"/>
</dbReference>
<dbReference type="Gene3D" id="3.40.50.1820">
    <property type="entry name" value="alpha/beta hydrolase"/>
    <property type="match status" value="1"/>
</dbReference>
<name>A0AAD3H047_9STRA</name>
<accession>A0AAD3H047</accession>
<dbReference type="EMBL" id="BLLK01000020">
    <property type="protein sequence ID" value="GFH45376.1"/>
    <property type="molecule type" value="Genomic_DNA"/>
</dbReference>
<feature type="domain" description="Fungal lipase-type" evidence="1">
    <location>
        <begin position="162"/>
        <end position="321"/>
    </location>
</feature>
<dbReference type="GO" id="GO:0006629">
    <property type="term" value="P:lipid metabolic process"/>
    <property type="evidence" value="ECO:0007669"/>
    <property type="project" value="InterPro"/>
</dbReference>
<evidence type="ECO:0000259" key="1">
    <source>
        <dbReference type="Pfam" id="PF01764"/>
    </source>
</evidence>
<dbReference type="AlphaFoldDB" id="A0AAD3H047"/>
<organism evidence="2 3">
    <name type="scientific">Chaetoceros tenuissimus</name>
    <dbReference type="NCBI Taxonomy" id="426638"/>
    <lineage>
        <taxon>Eukaryota</taxon>
        <taxon>Sar</taxon>
        <taxon>Stramenopiles</taxon>
        <taxon>Ochrophyta</taxon>
        <taxon>Bacillariophyta</taxon>
        <taxon>Coscinodiscophyceae</taxon>
        <taxon>Chaetocerotophycidae</taxon>
        <taxon>Chaetocerotales</taxon>
        <taxon>Chaetocerotaceae</taxon>
        <taxon>Chaetoceros</taxon>
    </lineage>
</organism>